<dbReference type="CDD" id="cd07431">
    <property type="entry name" value="PHP_PolIIIA"/>
    <property type="match status" value="1"/>
</dbReference>
<dbReference type="Gene3D" id="1.10.150.870">
    <property type="match status" value="1"/>
</dbReference>
<comment type="similarity">
    <text evidence="2">Belongs to the DNA polymerase type-C family. DnaE subfamily.</text>
</comment>
<name>A0ABS5AY23_9STRE</name>
<reference evidence="13 14" key="1">
    <citation type="submission" date="2018-05" db="EMBL/GenBank/DDBJ databases">
        <title>Draft genome sequence of Streptococcus panodentis CCUG 70867T.</title>
        <authorList>
            <person name="Salva-Serra F."/>
            <person name="Mendez V."/>
            <person name="Jaen-Luchoro D."/>
            <person name="Gonzales-Siles L."/>
            <person name="Karlsson R."/>
            <person name="Engstrom-Jakobsson H."/>
            <person name="Busquets A."/>
            <person name="Gomila M."/>
            <person name="Pineiro-Iglesias B."/>
            <person name="Bennasar-Figueras A."/>
            <person name="Seeger M."/>
            <person name="Moore E."/>
        </authorList>
    </citation>
    <scope>NUCLEOTIDE SEQUENCE [LARGE SCALE GENOMIC DNA]</scope>
    <source>
        <strain evidence="13 14">CCUG 70867</strain>
    </source>
</reference>
<dbReference type="NCBIfam" id="TIGR00594">
    <property type="entry name" value="polc"/>
    <property type="match status" value="1"/>
</dbReference>
<dbReference type="Proteomes" id="UP001519349">
    <property type="component" value="Unassembled WGS sequence"/>
</dbReference>
<comment type="subunit">
    <text evidence="10">DNA polymerase III contains a core (composed of alpha, epsilon and theta chains) that associates with a tau subunit. This core dimerizes to form the POLIII' complex. PolIII' associates with the gamma complex (composed of gamma, delta, delta', psi and chi chains) and with the beta chain to form the complete DNA polymerase III complex.</text>
</comment>
<evidence type="ECO:0000313" key="14">
    <source>
        <dbReference type="Proteomes" id="UP001519349"/>
    </source>
</evidence>
<accession>A0ABS5AY23</accession>
<dbReference type="InterPro" id="IPR004013">
    <property type="entry name" value="PHP_dom"/>
</dbReference>
<dbReference type="Gene3D" id="3.20.20.140">
    <property type="entry name" value="Metal-dependent hydrolases"/>
    <property type="match status" value="1"/>
</dbReference>
<dbReference type="Gene3D" id="2.40.50.140">
    <property type="entry name" value="Nucleic acid-binding proteins"/>
    <property type="match status" value="1"/>
</dbReference>
<comment type="catalytic activity">
    <reaction evidence="11">
        <text>DNA(n) + a 2'-deoxyribonucleoside 5'-triphosphate = DNA(n+1) + diphosphate</text>
        <dbReference type="Rhea" id="RHEA:22508"/>
        <dbReference type="Rhea" id="RHEA-COMP:17339"/>
        <dbReference type="Rhea" id="RHEA-COMP:17340"/>
        <dbReference type="ChEBI" id="CHEBI:33019"/>
        <dbReference type="ChEBI" id="CHEBI:61560"/>
        <dbReference type="ChEBI" id="CHEBI:173112"/>
        <dbReference type="EC" id="2.7.7.7"/>
    </reaction>
</comment>
<dbReference type="SUPFAM" id="SSF89550">
    <property type="entry name" value="PHP domain-like"/>
    <property type="match status" value="1"/>
</dbReference>
<dbReference type="CDD" id="cd04485">
    <property type="entry name" value="DnaE_OBF"/>
    <property type="match status" value="1"/>
</dbReference>
<dbReference type="NCBIfam" id="NF005582">
    <property type="entry name" value="PRK07279.1"/>
    <property type="match status" value="1"/>
</dbReference>
<evidence type="ECO:0000256" key="2">
    <source>
        <dbReference type="ARBA" id="ARBA00009496"/>
    </source>
</evidence>
<dbReference type="InterPro" id="IPR041931">
    <property type="entry name" value="DNA_pol3_alpha_thumb_dom"/>
</dbReference>
<evidence type="ECO:0000256" key="10">
    <source>
        <dbReference type="ARBA" id="ARBA00026073"/>
    </source>
</evidence>
<dbReference type="InterPro" id="IPR016195">
    <property type="entry name" value="Pol/histidinol_Pase-like"/>
</dbReference>
<evidence type="ECO:0000256" key="11">
    <source>
        <dbReference type="ARBA" id="ARBA00049244"/>
    </source>
</evidence>
<evidence type="ECO:0000256" key="1">
    <source>
        <dbReference type="ARBA" id="ARBA00004496"/>
    </source>
</evidence>
<evidence type="ECO:0000259" key="12">
    <source>
        <dbReference type="SMART" id="SM00481"/>
    </source>
</evidence>
<dbReference type="Pfam" id="PF14579">
    <property type="entry name" value="HHH_6"/>
    <property type="match status" value="1"/>
</dbReference>
<dbReference type="Gene3D" id="1.10.10.1600">
    <property type="entry name" value="Bacterial DNA polymerase III alpha subunit, thumb domain"/>
    <property type="match status" value="1"/>
</dbReference>
<evidence type="ECO:0000313" key="13">
    <source>
        <dbReference type="EMBL" id="MBP2621161.1"/>
    </source>
</evidence>
<dbReference type="InterPro" id="IPR004365">
    <property type="entry name" value="NA-bd_OB_tRNA"/>
</dbReference>
<evidence type="ECO:0000256" key="5">
    <source>
        <dbReference type="ARBA" id="ARBA00022679"/>
    </source>
</evidence>
<gene>
    <name evidence="13" type="ORF">DHL47_07500</name>
</gene>
<organism evidence="13 14">
    <name type="scientific">Streptococcus panodentis</name>
    <dbReference type="NCBI Taxonomy" id="1581472"/>
    <lineage>
        <taxon>Bacteria</taxon>
        <taxon>Bacillati</taxon>
        <taxon>Bacillota</taxon>
        <taxon>Bacilli</taxon>
        <taxon>Lactobacillales</taxon>
        <taxon>Streptococcaceae</taxon>
        <taxon>Streptococcus</taxon>
    </lineage>
</organism>
<dbReference type="Pfam" id="PF01336">
    <property type="entry name" value="tRNA_anti-codon"/>
    <property type="match status" value="1"/>
</dbReference>
<evidence type="ECO:0000256" key="7">
    <source>
        <dbReference type="ARBA" id="ARBA00022705"/>
    </source>
</evidence>
<dbReference type="Pfam" id="PF17657">
    <property type="entry name" value="DNA_pol3_finger"/>
    <property type="match status" value="1"/>
</dbReference>
<dbReference type="InterPro" id="IPR040982">
    <property type="entry name" value="DNA_pol3_finger"/>
</dbReference>
<dbReference type="PANTHER" id="PTHR32294:SF0">
    <property type="entry name" value="DNA POLYMERASE III SUBUNIT ALPHA"/>
    <property type="match status" value="1"/>
</dbReference>
<dbReference type="PANTHER" id="PTHR32294">
    <property type="entry name" value="DNA POLYMERASE III SUBUNIT ALPHA"/>
    <property type="match status" value="1"/>
</dbReference>
<dbReference type="Pfam" id="PF07733">
    <property type="entry name" value="DNA_pol3_alpha"/>
    <property type="match status" value="1"/>
</dbReference>
<dbReference type="Pfam" id="PF02811">
    <property type="entry name" value="PHP"/>
    <property type="match status" value="1"/>
</dbReference>
<comment type="caution">
    <text evidence="13">The sequence shown here is derived from an EMBL/GenBank/DDBJ whole genome shotgun (WGS) entry which is preliminary data.</text>
</comment>
<dbReference type="InterPro" id="IPR012340">
    <property type="entry name" value="NA-bd_OB-fold"/>
</dbReference>
<evidence type="ECO:0000256" key="6">
    <source>
        <dbReference type="ARBA" id="ARBA00022695"/>
    </source>
</evidence>
<protein>
    <recommendedName>
        <fullName evidence="4">DNA polymerase III subunit alpha</fullName>
        <ecNumber evidence="3">2.7.7.7</ecNumber>
    </recommendedName>
</protein>
<comment type="function">
    <text evidence="9">DNA polymerase III is a complex, multichain enzyme responsible for most of the replicative synthesis in bacteria. This DNA polymerase also exhibits 3' to 5' exonuclease activity. The alpha chain is the DNA polymerase.</text>
</comment>
<dbReference type="EC" id="2.7.7.7" evidence="3"/>
<dbReference type="InterPro" id="IPR003141">
    <property type="entry name" value="Pol/His_phosphatase_N"/>
</dbReference>
<keyword evidence="5" id="KW-0808">Transferase</keyword>
<keyword evidence="8" id="KW-0239">DNA-directed DNA polymerase</keyword>
<evidence type="ECO:0000256" key="8">
    <source>
        <dbReference type="ARBA" id="ARBA00022932"/>
    </source>
</evidence>
<keyword evidence="6" id="KW-0548">Nucleotidyltransferase</keyword>
<keyword evidence="14" id="KW-1185">Reference proteome</keyword>
<dbReference type="EMBL" id="QFAY01000013">
    <property type="protein sequence ID" value="MBP2621161.1"/>
    <property type="molecule type" value="Genomic_DNA"/>
</dbReference>
<feature type="domain" description="Polymerase/histidinol phosphatase N-terminal" evidence="12">
    <location>
        <begin position="37"/>
        <end position="104"/>
    </location>
</feature>
<evidence type="ECO:0000256" key="4">
    <source>
        <dbReference type="ARBA" id="ARBA00019114"/>
    </source>
</evidence>
<dbReference type="SMART" id="SM00481">
    <property type="entry name" value="POLIIIAc"/>
    <property type="match status" value="1"/>
</dbReference>
<dbReference type="InterPro" id="IPR029460">
    <property type="entry name" value="DNAPol_HHH"/>
</dbReference>
<evidence type="ECO:0000256" key="9">
    <source>
        <dbReference type="ARBA" id="ARBA00025611"/>
    </source>
</evidence>
<evidence type="ECO:0000256" key="3">
    <source>
        <dbReference type="ARBA" id="ARBA00012417"/>
    </source>
</evidence>
<comment type="subcellular location">
    <subcellularLocation>
        <location evidence="1">Cytoplasm</location>
    </subcellularLocation>
</comment>
<sequence>MAGTALSAKLPFPTLAELRYNSYKKKQSMFKEKNVVIQLDTKTVYTFMDSLISIKKYVQKAKELGYSRLGMMDVDNLYGAYHFLEAAAAAGIQPLLGLELTVIREGQELNIRLLALNSQGYRNLMKVSTRKMTGSKNWEDFQHLFKGLALIVPAFAGVEDLDLGQDFYIGVFPDTPRQSFERPTLPLHTVRYFHTGELETLQMLRAIRDNVSLREAGSPASHELLLTPQALAAAFEQSFPESLSNLEQLVRDVHYDINTELKLPRFNPERPAAEELRERAEAGLLKRGLNGPQYADRLEQELAVIHQMGFDDYFLIVWDLLRFGRSQGYYMGMGRGSAVGSLVAYALEITGIDPVEKNLLFERFLNLERYTMPDIDIDIPDVYRPEFIRYVRDRYGSWHAAQIVTYSTFGAKQAIRDVFKRYGLPEYELTNITRKIRFGDSLTLAYEKNMAFRQIIHSKPEYQQAFDIAKQIEGNPRQTSIHAAGVVMSDNDLTDHIPLKYGEDMLITQYDAHGVESNGLLKMDFLGLRNLTFVQRMKEAALKKHEVAIDIAAIDLEDAETLKLFAAGDTKGIFQFEQPGAISLLKRVQPVQFEEVVATTSLNRPGASDYIDNFVKRKHSQEPVELLDDSLADILAPTYGIMLYQEQVMQVAQRFGGFSLGKADILRRAMGKKNAAEMHRMEEEFVAGAVACGHTAEKAKEVFAIMEKFAGYGFNRSHAYAYSALAFQLAYFKAHYPDVFFDIMLNYSSSDYITDALNFGFQLAPLDINTIPYHDKFQEKQIFLGLKNIKGLPRDLAFWILEERKQAPFSGVEDFILRLPQNYHKVQLLTPLVQLGLFDSFEPNRQKILANLPNLFVFADELGSLFADSSYSWTEAEDFSEAEKFELEQSIIGAGLSDHPLIRLAKQSAQPFSWIGELTENSRATILAEVQSIKVIRTKKGENMAFLQVSDTKKKLDVTLFPETYRQLADCIREKGYYYLTGRVQERDGRLQMILSDLQEASSERFWIQTANHDHDVAISQILQRYPGSIPVVLRYEEEKQTVATPHFRVEKSDHLQEELKKYSMKTIFR</sequence>
<keyword evidence="7" id="KW-0235">DNA replication</keyword>
<dbReference type="InterPro" id="IPR011708">
    <property type="entry name" value="DNA_pol3_alpha_NTPase_dom"/>
</dbReference>
<proteinExistence type="inferred from homology"/>
<dbReference type="InterPro" id="IPR004805">
    <property type="entry name" value="DnaE2/DnaE/PolC"/>
</dbReference>